<dbReference type="Proteomes" id="UP000093523">
    <property type="component" value="Unassembled WGS sequence"/>
</dbReference>
<dbReference type="EMBL" id="MAJU01000004">
    <property type="protein sequence ID" value="OCH23159.1"/>
    <property type="molecule type" value="Genomic_DNA"/>
</dbReference>
<gene>
    <name evidence="1" type="ORF">A6E04_04455</name>
</gene>
<protein>
    <submittedName>
        <fullName evidence="1">Uncharacterized protein</fullName>
    </submittedName>
</protein>
<dbReference type="RefSeq" id="WP_065609655.1">
    <property type="nucleotide sequence ID" value="NZ_CAWMPN010000004.1"/>
</dbReference>
<sequence length="96" mass="11306">MKSSKLTFLDRKIITLLQARGFIKNEALNLLSCEVYNLSYRDRSQIREERKHFGEKHMDKTIHNIIDIKRENYLLALLKQTNNVIAGQTVNEWLAC</sequence>
<organism evidence="1 2">
    <name type="scientific">Aliivibrio logei</name>
    <name type="common">Vibrio logei</name>
    <dbReference type="NCBI Taxonomy" id="688"/>
    <lineage>
        <taxon>Bacteria</taxon>
        <taxon>Pseudomonadati</taxon>
        <taxon>Pseudomonadota</taxon>
        <taxon>Gammaproteobacteria</taxon>
        <taxon>Vibrionales</taxon>
        <taxon>Vibrionaceae</taxon>
        <taxon>Aliivibrio</taxon>
    </lineage>
</organism>
<dbReference type="AlphaFoldDB" id="A0A1B9P3S4"/>
<reference evidence="1 2" key="1">
    <citation type="submission" date="2016-06" db="EMBL/GenBank/DDBJ databases">
        <authorList>
            <person name="Kjaerup R.B."/>
            <person name="Dalgaard T.S."/>
            <person name="Juul-Madsen H.R."/>
        </authorList>
    </citation>
    <scope>NUCLEOTIDE SEQUENCE [LARGE SCALE GENOMIC DNA]</scope>
    <source>
        <strain evidence="1 2">1S159</strain>
    </source>
</reference>
<evidence type="ECO:0000313" key="1">
    <source>
        <dbReference type="EMBL" id="OCH23159.1"/>
    </source>
</evidence>
<evidence type="ECO:0000313" key="2">
    <source>
        <dbReference type="Proteomes" id="UP000093523"/>
    </source>
</evidence>
<proteinExistence type="predicted"/>
<comment type="caution">
    <text evidence="1">The sequence shown here is derived from an EMBL/GenBank/DDBJ whole genome shotgun (WGS) entry which is preliminary data.</text>
</comment>
<name>A0A1B9P3S4_ALILO</name>
<dbReference type="STRING" id="688.A6E04_04455"/>
<dbReference type="OrthoDB" id="5918989at2"/>
<accession>A0A1B9P3S4</accession>